<comment type="caution">
    <text evidence="2">The sequence shown here is derived from an EMBL/GenBank/DDBJ whole genome shotgun (WGS) entry which is preliminary data.</text>
</comment>
<dbReference type="EMBL" id="BMYM01000001">
    <property type="protein sequence ID" value="GHD29482.1"/>
    <property type="molecule type" value="Genomic_DNA"/>
</dbReference>
<evidence type="ECO:0000313" key="2">
    <source>
        <dbReference type="EMBL" id="GHD29482.1"/>
    </source>
</evidence>
<reference evidence="2" key="2">
    <citation type="submission" date="2020-09" db="EMBL/GenBank/DDBJ databases">
        <authorList>
            <person name="Sun Q."/>
            <person name="Kim S."/>
        </authorList>
    </citation>
    <scope>NUCLEOTIDE SEQUENCE</scope>
    <source>
        <strain evidence="2">KCTC 23430</strain>
    </source>
</reference>
<proteinExistence type="predicted"/>
<keyword evidence="1" id="KW-0472">Membrane</keyword>
<feature type="transmembrane region" description="Helical" evidence="1">
    <location>
        <begin position="21"/>
        <end position="40"/>
    </location>
</feature>
<keyword evidence="1" id="KW-0812">Transmembrane</keyword>
<dbReference type="Proteomes" id="UP000644693">
    <property type="component" value="Unassembled WGS sequence"/>
</dbReference>
<evidence type="ECO:0000313" key="3">
    <source>
        <dbReference type="Proteomes" id="UP000644693"/>
    </source>
</evidence>
<keyword evidence="3" id="KW-1185">Reference proteome</keyword>
<reference evidence="2" key="1">
    <citation type="journal article" date="2014" name="Int. J. Syst. Evol. Microbiol.">
        <title>Complete genome sequence of Corynebacterium casei LMG S-19264T (=DSM 44701T), isolated from a smear-ripened cheese.</title>
        <authorList>
            <consortium name="US DOE Joint Genome Institute (JGI-PGF)"/>
            <person name="Walter F."/>
            <person name="Albersmeier A."/>
            <person name="Kalinowski J."/>
            <person name="Ruckert C."/>
        </authorList>
    </citation>
    <scope>NUCLEOTIDE SEQUENCE</scope>
    <source>
        <strain evidence="2">KCTC 23430</strain>
    </source>
</reference>
<keyword evidence="1" id="KW-1133">Transmembrane helix</keyword>
<gene>
    <name evidence="2" type="ORF">GCM10007053_10100</name>
</gene>
<name>A0A918XFL6_9GAMM</name>
<organism evidence="2 3">
    <name type="scientific">Parahalioglobus pacificus</name>
    <dbReference type="NCBI Taxonomy" id="930806"/>
    <lineage>
        <taxon>Bacteria</taxon>
        <taxon>Pseudomonadati</taxon>
        <taxon>Pseudomonadota</taxon>
        <taxon>Gammaproteobacteria</taxon>
        <taxon>Cellvibrionales</taxon>
        <taxon>Halieaceae</taxon>
        <taxon>Parahalioglobus</taxon>
    </lineage>
</organism>
<accession>A0A918XFL6</accession>
<sequence>MQTLPFLGWLSDKRGWRAKQVVGTAAVAQLGLAIFLFQQAKAGLPIWPI</sequence>
<protein>
    <submittedName>
        <fullName evidence="2">Uncharacterized protein</fullName>
    </submittedName>
</protein>
<dbReference type="AlphaFoldDB" id="A0A918XFL6"/>
<evidence type="ECO:0000256" key="1">
    <source>
        <dbReference type="SAM" id="Phobius"/>
    </source>
</evidence>